<dbReference type="InterPro" id="IPR002645">
    <property type="entry name" value="STAS_dom"/>
</dbReference>
<proteinExistence type="inferred from homology"/>
<evidence type="ECO:0000259" key="3">
    <source>
        <dbReference type="PROSITE" id="PS50801"/>
    </source>
</evidence>
<protein>
    <recommendedName>
        <fullName evidence="2">Anti-sigma factor antagonist</fullName>
    </recommendedName>
</protein>
<accession>A0ABV3JZN9</accession>
<dbReference type="PANTHER" id="PTHR33495">
    <property type="entry name" value="ANTI-SIGMA FACTOR ANTAGONIST TM_1081-RELATED-RELATED"/>
    <property type="match status" value="1"/>
</dbReference>
<dbReference type="RefSeq" id="WP_241561011.1">
    <property type="nucleotide sequence ID" value="NZ_JBFAUK010000013.1"/>
</dbReference>
<dbReference type="Proteomes" id="UP001552594">
    <property type="component" value="Unassembled WGS sequence"/>
</dbReference>
<dbReference type="CDD" id="cd07043">
    <property type="entry name" value="STAS_anti-anti-sigma_factors"/>
    <property type="match status" value="1"/>
</dbReference>
<organism evidence="4 5">
    <name type="scientific">Streptomyces orinoci</name>
    <name type="common">Streptoverticillium orinoci</name>
    <dbReference type="NCBI Taxonomy" id="67339"/>
    <lineage>
        <taxon>Bacteria</taxon>
        <taxon>Bacillati</taxon>
        <taxon>Actinomycetota</taxon>
        <taxon>Actinomycetes</taxon>
        <taxon>Kitasatosporales</taxon>
        <taxon>Streptomycetaceae</taxon>
        <taxon>Streptomyces</taxon>
    </lineage>
</organism>
<evidence type="ECO:0000313" key="5">
    <source>
        <dbReference type="Proteomes" id="UP001552594"/>
    </source>
</evidence>
<feature type="domain" description="STAS" evidence="3">
    <location>
        <begin position="17"/>
        <end position="116"/>
    </location>
</feature>
<dbReference type="PANTHER" id="PTHR33495:SF2">
    <property type="entry name" value="ANTI-SIGMA FACTOR ANTAGONIST TM_1081-RELATED"/>
    <property type="match status" value="1"/>
</dbReference>
<evidence type="ECO:0000256" key="1">
    <source>
        <dbReference type="ARBA" id="ARBA00009013"/>
    </source>
</evidence>
<evidence type="ECO:0000313" key="4">
    <source>
        <dbReference type="EMBL" id="MEV5508366.1"/>
    </source>
</evidence>
<sequence>MTDDTLDMTVRYPRERIAIVSVAGDVDLHTGSTLRGRVLSVVDRGIPHIVLDLAGVDYVDSTGLSTFIGLLHSACEADGSLSLAAVPGRLMRMLTMTGISELLPIHDTVDAALAGRTADGSPGSRGAGLGTSA</sequence>
<keyword evidence="5" id="KW-1185">Reference proteome</keyword>
<dbReference type="SUPFAM" id="SSF52091">
    <property type="entry name" value="SpoIIaa-like"/>
    <property type="match status" value="1"/>
</dbReference>
<dbReference type="Pfam" id="PF01740">
    <property type="entry name" value="STAS"/>
    <property type="match status" value="1"/>
</dbReference>
<gene>
    <name evidence="4" type="ORF">AB0L16_18120</name>
</gene>
<dbReference type="EMBL" id="JBFAUK010000013">
    <property type="protein sequence ID" value="MEV5508366.1"/>
    <property type="molecule type" value="Genomic_DNA"/>
</dbReference>
<reference evidence="4 5" key="1">
    <citation type="submission" date="2024-06" db="EMBL/GenBank/DDBJ databases">
        <title>The Natural Products Discovery Center: Release of the First 8490 Sequenced Strains for Exploring Actinobacteria Biosynthetic Diversity.</title>
        <authorList>
            <person name="Kalkreuter E."/>
            <person name="Kautsar S.A."/>
            <person name="Yang D."/>
            <person name="Bader C.D."/>
            <person name="Teijaro C.N."/>
            <person name="Fluegel L."/>
            <person name="Davis C.M."/>
            <person name="Simpson J.R."/>
            <person name="Lauterbach L."/>
            <person name="Steele A.D."/>
            <person name="Gui C."/>
            <person name="Meng S."/>
            <person name="Li G."/>
            <person name="Viehrig K."/>
            <person name="Ye F."/>
            <person name="Su P."/>
            <person name="Kiefer A.F."/>
            <person name="Nichols A."/>
            <person name="Cepeda A.J."/>
            <person name="Yan W."/>
            <person name="Fan B."/>
            <person name="Jiang Y."/>
            <person name="Adhikari A."/>
            <person name="Zheng C.-J."/>
            <person name="Schuster L."/>
            <person name="Cowan T.M."/>
            <person name="Smanski M.J."/>
            <person name="Chevrette M.G."/>
            <person name="De Carvalho L.P.S."/>
            <person name="Shen B."/>
        </authorList>
    </citation>
    <scope>NUCLEOTIDE SEQUENCE [LARGE SCALE GENOMIC DNA]</scope>
    <source>
        <strain evidence="4 5">NPDC052347</strain>
    </source>
</reference>
<evidence type="ECO:0000256" key="2">
    <source>
        <dbReference type="RuleBase" id="RU003749"/>
    </source>
</evidence>
<dbReference type="InterPro" id="IPR036513">
    <property type="entry name" value="STAS_dom_sf"/>
</dbReference>
<dbReference type="PROSITE" id="PS50801">
    <property type="entry name" value="STAS"/>
    <property type="match status" value="1"/>
</dbReference>
<dbReference type="NCBIfam" id="TIGR00377">
    <property type="entry name" value="ant_ant_sig"/>
    <property type="match status" value="1"/>
</dbReference>
<comment type="caution">
    <text evidence="4">The sequence shown here is derived from an EMBL/GenBank/DDBJ whole genome shotgun (WGS) entry which is preliminary data.</text>
</comment>
<comment type="similarity">
    <text evidence="1 2">Belongs to the anti-sigma-factor antagonist family.</text>
</comment>
<name>A0ABV3JZN9_STRON</name>
<dbReference type="Gene3D" id="3.30.750.24">
    <property type="entry name" value="STAS domain"/>
    <property type="match status" value="1"/>
</dbReference>
<dbReference type="InterPro" id="IPR003658">
    <property type="entry name" value="Anti-sigma_ant"/>
</dbReference>